<evidence type="ECO:0000256" key="3">
    <source>
        <dbReference type="ARBA" id="ARBA00022692"/>
    </source>
</evidence>
<evidence type="ECO:0000313" key="8">
    <source>
        <dbReference type="EMBL" id="RPF26427.1"/>
    </source>
</evidence>
<dbReference type="OrthoDB" id="528320at2"/>
<evidence type="ECO:0000313" key="9">
    <source>
        <dbReference type="Proteomes" id="UP000280726"/>
    </source>
</evidence>
<sequence>MTEVLLPAAIGLGVGVVVGALGGGGGILTVPILVYLLGTVPYEAATASMVIVGATSAVALVSHARAGNVRWAPGLTFGLLGAVWAFLGSRLSAGADPAVLMTAFSMLLTLVAVLMLRKALMRSGEPAPPAGPAALDAAPEGTARGDDAEPDLAPGPDVSRHAELLDPRRRTRLRRAGVVVAAASLVGLLTGFFGVGGGFAVVPALVLALGLPMRHAVGTSLLVIVVNSLTGLAGRTESLPTVDWATVVAFAAASMAGGFAGSRLSARTAPHRLTTAFAVLLAVVAVATATQAVPDLLR</sequence>
<reference evidence="8 9" key="1">
    <citation type="submission" date="2018-11" db="EMBL/GenBank/DDBJ databases">
        <title>Sequencing the genomes of 1000 actinobacteria strains.</title>
        <authorList>
            <person name="Klenk H.-P."/>
        </authorList>
    </citation>
    <scope>NUCLEOTIDE SEQUENCE [LARGE SCALE GENOMIC DNA]</scope>
    <source>
        <strain evidence="8 9">DSM 14418</strain>
    </source>
</reference>
<feature type="transmembrane region" description="Helical" evidence="6">
    <location>
        <begin position="99"/>
        <end position="116"/>
    </location>
</feature>
<comment type="caution">
    <text evidence="8">The sequence shown here is derived from an EMBL/GenBank/DDBJ whole genome shotgun (WGS) entry which is preliminary data.</text>
</comment>
<feature type="transmembrane region" description="Helical" evidence="6">
    <location>
        <begin position="244"/>
        <end position="261"/>
    </location>
</feature>
<accession>A0A3N4Z1F4</accession>
<name>A0A3N4Z1F4_9MICO</name>
<comment type="similarity">
    <text evidence="2 6">Belongs to the 4-toluene sulfonate uptake permease (TSUP) (TC 2.A.102) family.</text>
</comment>
<dbReference type="EMBL" id="RKRA01000001">
    <property type="protein sequence ID" value="RPF26427.1"/>
    <property type="molecule type" value="Genomic_DNA"/>
</dbReference>
<evidence type="ECO:0000256" key="4">
    <source>
        <dbReference type="ARBA" id="ARBA00022989"/>
    </source>
</evidence>
<dbReference type="Pfam" id="PF01925">
    <property type="entry name" value="TauE"/>
    <property type="match status" value="1"/>
</dbReference>
<keyword evidence="9" id="KW-1185">Reference proteome</keyword>
<evidence type="ECO:0000256" key="2">
    <source>
        <dbReference type="ARBA" id="ARBA00009142"/>
    </source>
</evidence>
<evidence type="ECO:0000256" key="6">
    <source>
        <dbReference type="RuleBase" id="RU363041"/>
    </source>
</evidence>
<evidence type="ECO:0000256" key="7">
    <source>
        <dbReference type="SAM" id="MobiDB-lite"/>
    </source>
</evidence>
<keyword evidence="3 6" id="KW-0812">Transmembrane</keyword>
<dbReference type="AlphaFoldDB" id="A0A3N4Z1F4"/>
<feature type="transmembrane region" description="Helical" evidence="6">
    <location>
        <begin position="44"/>
        <end position="62"/>
    </location>
</feature>
<evidence type="ECO:0000256" key="5">
    <source>
        <dbReference type="ARBA" id="ARBA00023136"/>
    </source>
</evidence>
<feature type="transmembrane region" description="Helical" evidence="6">
    <location>
        <begin position="69"/>
        <end position="87"/>
    </location>
</feature>
<feature type="transmembrane region" description="Helical" evidence="6">
    <location>
        <begin position="178"/>
        <end position="211"/>
    </location>
</feature>
<proteinExistence type="inferred from homology"/>
<dbReference type="Proteomes" id="UP000280726">
    <property type="component" value="Unassembled WGS sequence"/>
</dbReference>
<dbReference type="GO" id="GO:0005886">
    <property type="term" value="C:plasma membrane"/>
    <property type="evidence" value="ECO:0007669"/>
    <property type="project" value="UniProtKB-SubCell"/>
</dbReference>
<feature type="transmembrane region" description="Helical" evidence="6">
    <location>
        <begin position="273"/>
        <end position="293"/>
    </location>
</feature>
<keyword evidence="5 6" id="KW-0472">Membrane</keyword>
<keyword evidence="4 6" id="KW-1133">Transmembrane helix</keyword>
<dbReference type="PANTHER" id="PTHR43701">
    <property type="entry name" value="MEMBRANE TRANSPORTER PROTEIN MJ0441-RELATED"/>
    <property type="match status" value="1"/>
</dbReference>
<evidence type="ECO:0000256" key="1">
    <source>
        <dbReference type="ARBA" id="ARBA00004141"/>
    </source>
</evidence>
<organism evidence="8 9">
    <name type="scientific">Georgenia muralis</name>
    <dbReference type="NCBI Taxonomy" id="154117"/>
    <lineage>
        <taxon>Bacteria</taxon>
        <taxon>Bacillati</taxon>
        <taxon>Actinomycetota</taxon>
        <taxon>Actinomycetes</taxon>
        <taxon>Micrococcales</taxon>
        <taxon>Bogoriellaceae</taxon>
        <taxon>Georgenia</taxon>
    </lineage>
</organism>
<feature type="transmembrane region" description="Helical" evidence="6">
    <location>
        <begin position="12"/>
        <end position="38"/>
    </location>
</feature>
<dbReference type="RefSeq" id="WP_123914986.1">
    <property type="nucleotide sequence ID" value="NZ_RKRA01000001.1"/>
</dbReference>
<protein>
    <recommendedName>
        <fullName evidence="6">Probable membrane transporter protein</fullName>
    </recommendedName>
</protein>
<feature type="region of interest" description="Disordered" evidence="7">
    <location>
        <begin position="125"/>
        <end position="165"/>
    </location>
</feature>
<comment type="subcellular location">
    <subcellularLocation>
        <location evidence="6">Cell membrane</location>
        <topology evidence="6">Multi-pass membrane protein</topology>
    </subcellularLocation>
    <subcellularLocation>
        <location evidence="1">Membrane</location>
        <topology evidence="1">Multi-pass membrane protein</topology>
    </subcellularLocation>
</comment>
<dbReference type="InterPro" id="IPR002781">
    <property type="entry name" value="TM_pro_TauE-like"/>
</dbReference>
<gene>
    <name evidence="8" type="ORF">EDD32_0867</name>
</gene>
<dbReference type="InterPro" id="IPR051598">
    <property type="entry name" value="TSUP/Inactive_protease-like"/>
</dbReference>
<dbReference type="PANTHER" id="PTHR43701:SF2">
    <property type="entry name" value="MEMBRANE TRANSPORTER PROTEIN YJNA-RELATED"/>
    <property type="match status" value="1"/>
</dbReference>
<keyword evidence="6" id="KW-1003">Cell membrane</keyword>